<feature type="compositionally biased region" description="Basic and acidic residues" evidence="5">
    <location>
        <begin position="19"/>
        <end position="30"/>
    </location>
</feature>
<evidence type="ECO:0000256" key="3">
    <source>
        <dbReference type="ARBA" id="ARBA00023163"/>
    </source>
</evidence>
<dbReference type="CDD" id="cd00067">
    <property type="entry name" value="GAL4"/>
    <property type="match status" value="1"/>
</dbReference>
<proteinExistence type="predicted"/>
<evidence type="ECO:0000256" key="2">
    <source>
        <dbReference type="ARBA" id="ARBA00023125"/>
    </source>
</evidence>
<dbReference type="EMBL" id="QWIO01000269">
    <property type="protein sequence ID" value="RMZ01444.1"/>
    <property type="molecule type" value="Genomic_DNA"/>
</dbReference>
<sequence length="364" mass="38948">MNRTGFSGPAPLAEGTSRILEDGEEARGGDEAAIPPLVDHHNDDGEVQSSNSAAAAKKRKRQLTRNACIRCRLAKAKCDGKHPTCNRCSASGSKCVYDVPSEGITKMQSLQQRLDLTTSELHAKTTELSNAMMVLTNMQQGTDGQVYEVLARLRRGESIESVAEGLSVQPLYVAPDVSFGPGHQGPFATGGTSLQNWPDPLDLALPLGAGLQGESFLSSIPQNAPQDRYGAANSFQIDGTSFDFMDSASDSHTDRPRSLTLPIEGGTLQRFTPQISFGAAISTLVPSSQPAREAQQPQRPSSAASEISISKRSGPVPRRPQRTSSIAGGGWPPIYEGVWPLQPSIRRESSTPGRVQQQHPPAQQ</sequence>
<gene>
    <name evidence="7" type="ORF">D0864_03453</name>
</gene>
<evidence type="ECO:0000256" key="5">
    <source>
        <dbReference type="SAM" id="MobiDB-lite"/>
    </source>
</evidence>
<reference evidence="7 8" key="1">
    <citation type="journal article" date="2018" name="BMC Genomics">
        <title>Genomic evidence for intraspecific hybridization in a clonal and extremely halotolerant yeast.</title>
        <authorList>
            <person name="Gostincar C."/>
            <person name="Stajich J.E."/>
            <person name="Zupancic J."/>
            <person name="Zalar P."/>
            <person name="Gunde-Cimerman N."/>
        </authorList>
    </citation>
    <scope>NUCLEOTIDE SEQUENCE [LARGE SCALE GENOMIC DNA]</scope>
    <source>
        <strain evidence="7 8">EXF-10513</strain>
    </source>
</reference>
<dbReference type="InterPro" id="IPR001138">
    <property type="entry name" value="Zn2Cys6_DnaBD"/>
</dbReference>
<feature type="region of interest" description="Disordered" evidence="5">
    <location>
        <begin position="286"/>
        <end position="364"/>
    </location>
</feature>
<dbReference type="SMART" id="SM00066">
    <property type="entry name" value="GAL4"/>
    <property type="match status" value="1"/>
</dbReference>
<feature type="compositionally biased region" description="Low complexity" evidence="5">
    <location>
        <begin position="286"/>
        <end position="301"/>
    </location>
</feature>
<keyword evidence="2" id="KW-0238">DNA-binding</keyword>
<dbReference type="PROSITE" id="PS00463">
    <property type="entry name" value="ZN2_CY6_FUNGAL_1"/>
    <property type="match status" value="1"/>
</dbReference>
<dbReference type="VEuPathDB" id="FungiDB:BTJ68_13908"/>
<dbReference type="InterPro" id="IPR036864">
    <property type="entry name" value="Zn2-C6_fun-type_DNA-bd_sf"/>
</dbReference>
<feature type="compositionally biased region" description="Polar residues" evidence="5">
    <location>
        <begin position="350"/>
        <end position="364"/>
    </location>
</feature>
<accession>A0A3M7GK64</accession>
<dbReference type="InterPro" id="IPR050675">
    <property type="entry name" value="OAF3"/>
</dbReference>
<keyword evidence="3" id="KW-0804">Transcription</keyword>
<evidence type="ECO:0000313" key="8">
    <source>
        <dbReference type="Proteomes" id="UP000269539"/>
    </source>
</evidence>
<dbReference type="GO" id="GO:0008270">
    <property type="term" value="F:zinc ion binding"/>
    <property type="evidence" value="ECO:0007669"/>
    <property type="project" value="InterPro"/>
</dbReference>
<feature type="compositionally biased region" description="Polar residues" evidence="5">
    <location>
        <begin position="302"/>
        <end position="311"/>
    </location>
</feature>
<dbReference type="GO" id="GO:0003677">
    <property type="term" value="F:DNA binding"/>
    <property type="evidence" value="ECO:0007669"/>
    <property type="project" value="UniProtKB-KW"/>
</dbReference>
<keyword evidence="1" id="KW-0805">Transcription regulation</keyword>
<comment type="caution">
    <text evidence="7">The sequence shown here is derived from an EMBL/GenBank/DDBJ whole genome shotgun (WGS) entry which is preliminary data.</text>
</comment>
<dbReference type="Proteomes" id="UP000269539">
    <property type="component" value="Unassembled WGS sequence"/>
</dbReference>
<dbReference type="AlphaFoldDB" id="A0A3M7GK64"/>
<keyword evidence="4" id="KW-0539">Nucleus</keyword>
<evidence type="ECO:0000313" key="7">
    <source>
        <dbReference type="EMBL" id="RMZ01444.1"/>
    </source>
</evidence>
<dbReference type="PANTHER" id="PTHR31069:SF32">
    <property type="entry name" value="ARGININE METABOLISM REGULATION PROTEIN II"/>
    <property type="match status" value="1"/>
</dbReference>
<dbReference type="Gene3D" id="4.10.240.10">
    <property type="entry name" value="Zn(2)-C6 fungal-type DNA-binding domain"/>
    <property type="match status" value="1"/>
</dbReference>
<dbReference type="GO" id="GO:0000981">
    <property type="term" value="F:DNA-binding transcription factor activity, RNA polymerase II-specific"/>
    <property type="evidence" value="ECO:0007669"/>
    <property type="project" value="InterPro"/>
</dbReference>
<feature type="domain" description="Zn(2)-C6 fungal-type" evidence="6">
    <location>
        <begin position="67"/>
        <end position="97"/>
    </location>
</feature>
<feature type="region of interest" description="Disordered" evidence="5">
    <location>
        <begin position="1"/>
        <end position="59"/>
    </location>
</feature>
<evidence type="ECO:0000259" key="6">
    <source>
        <dbReference type="PROSITE" id="PS50048"/>
    </source>
</evidence>
<evidence type="ECO:0000256" key="4">
    <source>
        <dbReference type="ARBA" id="ARBA00023242"/>
    </source>
</evidence>
<dbReference type="PANTHER" id="PTHR31069">
    <property type="entry name" value="OLEATE-ACTIVATED TRANSCRIPTION FACTOR 1-RELATED"/>
    <property type="match status" value="1"/>
</dbReference>
<dbReference type="PROSITE" id="PS50048">
    <property type="entry name" value="ZN2_CY6_FUNGAL_2"/>
    <property type="match status" value="1"/>
</dbReference>
<protein>
    <recommendedName>
        <fullName evidence="6">Zn(2)-C6 fungal-type domain-containing protein</fullName>
    </recommendedName>
</protein>
<dbReference type="SUPFAM" id="SSF57701">
    <property type="entry name" value="Zn2/Cys6 DNA-binding domain"/>
    <property type="match status" value="1"/>
</dbReference>
<organism evidence="7 8">
    <name type="scientific">Hortaea werneckii</name>
    <name type="common">Black yeast</name>
    <name type="synonym">Cladosporium werneckii</name>
    <dbReference type="NCBI Taxonomy" id="91943"/>
    <lineage>
        <taxon>Eukaryota</taxon>
        <taxon>Fungi</taxon>
        <taxon>Dikarya</taxon>
        <taxon>Ascomycota</taxon>
        <taxon>Pezizomycotina</taxon>
        <taxon>Dothideomycetes</taxon>
        <taxon>Dothideomycetidae</taxon>
        <taxon>Mycosphaerellales</taxon>
        <taxon>Teratosphaeriaceae</taxon>
        <taxon>Hortaea</taxon>
    </lineage>
</organism>
<dbReference type="Pfam" id="PF00172">
    <property type="entry name" value="Zn_clus"/>
    <property type="match status" value="1"/>
</dbReference>
<evidence type="ECO:0000256" key="1">
    <source>
        <dbReference type="ARBA" id="ARBA00023015"/>
    </source>
</evidence>
<name>A0A3M7GK64_HORWE</name>